<dbReference type="SUPFAM" id="SSF88659">
    <property type="entry name" value="Sigma3 and sigma4 domains of RNA polymerase sigma factors"/>
    <property type="match status" value="1"/>
</dbReference>
<dbReference type="InterPro" id="IPR013325">
    <property type="entry name" value="RNA_pol_sigma_r2"/>
</dbReference>
<evidence type="ECO:0000259" key="7">
    <source>
        <dbReference type="Pfam" id="PF04545"/>
    </source>
</evidence>
<evidence type="ECO:0000256" key="5">
    <source>
        <dbReference type="SAM" id="MobiDB-lite"/>
    </source>
</evidence>
<evidence type="ECO:0000256" key="2">
    <source>
        <dbReference type="ARBA" id="ARBA00023082"/>
    </source>
</evidence>
<dbReference type="InterPro" id="IPR036388">
    <property type="entry name" value="WH-like_DNA-bd_sf"/>
</dbReference>
<keyword evidence="3" id="KW-0238">DNA-binding</keyword>
<evidence type="ECO:0000256" key="3">
    <source>
        <dbReference type="ARBA" id="ARBA00023125"/>
    </source>
</evidence>
<dbReference type="InterPro" id="IPR000943">
    <property type="entry name" value="RNA_pol_sigma70"/>
</dbReference>
<dbReference type="GO" id="GO:0016987">
    <property type="term" value="F:sigma factor activity"/>
    <property type="evidence" value="ECO:0007669"/>
    <property type="project" value="UniProtKB-KW"/>
</dbReference>
<dbReference type="InterPro" id="IPR013324">
    <property type="entry name" value="RNA_pol_sigma_r3/r4-like"/>
</dbReference>
<protein>
    <submittedName>
        <fullName evidence="8">Sigma-70 family RNA polymerase sigma factor</fullName>
    </submittedName>
</protein>
<dbReference type="PRINTS" id="PR00046">
    <property type="entry name" value="SIGMA70FCT"/>
</dbReference>
<feature type="domain" description="RNA polymerase sigma-70 region 2" evidence="6">
    <location>
        <begin position="159"/>
        <end position="227"/>
    </location>
</feature>
<dbReference type="InterPro" id="IPR050239">
    <property type="entry name" value="Sigma-70_RNA_pol_init_factors"/>
</dbReference>
<name>A0A7C2P0C9_9PLAN</name>
<dbReference type="EMBL" id="DSOK01000177">
    <property type="protein sequence ID" value="HEN15032.1"/>
    <property type="molecule type" value="Genomic_DNA"/>
</dbReference>
<comment type="caution">
    <text evidence="8">The sequence shown here is derived from an EMBL/GenBank/DDBJ whole genome shotgun (WGS) entry which is preliminary data.</text>
</comment>
<dbReference type="NCBIfam" id="TIGR02937">
    <property type="entry name" value="sigma70-ECF"/>
    <property type="match status" value="1"/>
</dbReference>
<dbReference type="SUPFAM" id="SSF88946">
    <property type="entry name" value="Sigma2 domain of RNA polymerase sigma factors"/>
    <property type="match status" value="1"/>
</dbReference>
<keyword evidence="4" id="KW-0804">Transcription</keyword>
<dbReference type="PANTHER" id="PTHR30603">
    <property type="entry name" value="RNA POLYMERASE SIGMA FACTOR RPO"/>
    <property type="match status" value="1"/>
</dbReference>
<dbReference type="Pfam" id="PF04545">
    <property type="entry name" value="Sigma70_r4"/>
    <property type="match status" value="1"/>
</dbReference>
<sequence>MSVCIPRQAATRKPSAGVKSRSPHRRAPLPRPLVPPPAPVTPELSAAAEKLATQEIAFVGHPEFVKRQAERWIESLKPAEHRSDAPASSPAAGVVFVSGLVKTPLLTPDEERYFFLQMNYLKFRAERLRRKIDPERPDANLVAHTQQLLVEAERLRNRIVEANLRLVVAVAKRFARTQHQLGELVSEGVFPLLRAVELFDVHRGFRFSTYATWAVRNQLLRLLHREQASREVFSGDVESVGDQQPAAQEPESADLTAVVDHRELLTRLLETLPERERQILECRFGINGQPSGQSLAGISRELGLSKERVRQLVLRGIEKVRTAVSAGEISLPESWSWSVEV</sequence>
<dbReference type="InterPro" id="IPR007627">
    <property type="entry name" value="RNA_pol_sigma70_r2"/>
</dbReference>
<accession>A0A7C2P0C9</accession>
<dbReference type="Pfam" id="PF04542">
    <property type="entry name" value="Sigma70_r2"/>
    <property type="match status" value="1"/>
</dbReference>
<gene>
    <name evidence="8" type="ORF">ENQ76_06130</name>
</gene>
<feature type="domain" description="RNA polymerase sigma-70 region 4" evidence="7">
    <location>
        <begin position="268"/>
        <end position="321"/>
    </location>
</feature>
<evidence type="ECO:0000256" key="1">
    <source>
        <dbReference type="ARBA" id="ARBA00023015"/>
    </source>
</evidence>
<dbReference type="Gene3D" id="1.10.601.10">
    <property type="entry name" value="RNA Polymerase Primary Sigma Factor"/>
    <property type="match status" value="1"/>
</dbReference>
<feature type="compositionally biased region" description="Pro residues" evidence="5">
    <location>
        <begin position="29"/>
        <end position="40"/>
    </location>
</feature>
<proteinExistence type="predicted"/>
<feature type="region of interest" description="Disordered" evidence="5">
    <location>
        <begin position="1"/>
        <end position="40"/>
    </location>
</feature>
<evidence type="ECO:0000256" key="4">
    <source>
        <dbReference type="ARBA" id="ARBA00023163"/>
    </source>
</evidence>
<dbReference type="Gene3D" id="1.10.10.10">
    <property type="entry name" value="Winged helix-like DNA-binding domain superfamily/Winged helix DNA-binding domain"/>
    <property type="match status" value="1"/>
</dbReference>
<dbReference type="GO" id="GO:0003677">
    <property type="term" value="F:DNA binding"/>
    <property type="evidence" value="ECO:0007669"/>
    <property type="project" value="UniProtKB-KW"/>
</dbReference>
<reference evidence="8" key="1">
    <citation type="journal article" date="2020" name="mSystems">
        <title>Genome- and Community-Level Interaction Insights into Carbon Utilization and Element Cycling Functions of Hydrothermarchaeota in Hydrothermal Sediment.</title>
        <authorList>
            <person name="Zhou Z."/>
            <person name="Liu Y."/>
            <person name="Xu W."/>
            <person name="Pan J."/>
            <person name="Luo Z.H."/>
            <person name="Li M."/>
        </authorList>
    </citation>
    <scope>NUCLEOTIDE SEQUENCE [LARGE SCALE GENOMIC DNA]</scope>
    <source>
        <strain evidence="8">SpSt-339</strain>
    </source>
</reference>
<evidence type="ECO:0000259" key="6">
    <source>
        <dbReference type="Pfam" id="PF04542"/>
    </source>
</evidence>
<dbReference type="PANTHER" id="PTHR30603:SF60">
    <property type="entry name" value="RNA POLYMERASE SIGMA FACTOR RPOD"/>
    <property type="match status" value="1"/>
</dbReference>
<dbReference type="GO" id="GO:0006352">
    <property type="term" value="P:DNA-templated transcription initiation"/>
    <property type="evidence" value="ECO:0007669"/>
    <property type="project" value="InterPro"/>
</dbReference>
<evidence type="ECO:0000313" key="8">
    <source>
        <dbReference type="EMBL" id="HEN15032.1"/>
    </source>
</evidence>
<dbReference type="InterPro" id="IPR007630">
    <property type="entry name" value="RNA_pol_sigma70_r4"/>
</dbReference>
<keyword evidence="1" id="KW-0805">Transcription regulation</keyword>
<organism evidence="8">
    <name type="scientific">Schlesneria paludicola</name>
    <dbReference type="NCBI Taxonomy" id="360056"/>
    <lineage>
        <taxon>Bacteria</taxon>
        <taxon>Pseudomonadati</taxon>
        <taxon>Planctomycetota</taxon>
        <taxon>Planctomycetia</taxon>
        <taxon>Planctomycetales</taxon>
        <taxon>Planctomycetaceae</taxon>
        <taxon>Schlesneria</taxon>
    </lineage>
</organism>
<dbReference type="AlphaFoldDB" id="A0A7C2P0C9"/>
<keyword evidence="2" id="KW-0731">Sigma factor</keyword>
<dbReference type="InterPro" id="IPR014284">
    <property type="entry name" value="RNA_pol_sigma-70_dom"/>
</dbReference>